<proteinExistence type="predicted"/>
<evidence type="ECO:0000313" key="2">
    <source>
        <dbReference type="Proteomes" id="UP001595847"/>
    </source>
</evidence>
<comment type="caution">
    <text evidence="1">The sequence shown here is derived from an EMBL/GenBank/DDBJ whole genome shotgun (WGS) entry which is preliminary data.</text>
</comment>
<name>A0ABV8FIU2_9ACTN</name>
<dbReference type="RefSeq" id="WP_378531713.1">
    <property type="nucleotide sequence ID" value="NZ_JBHSBH010000006.1"/>
</dbReference>
<keyword evidence="2" id="KW-1185">Reference proteome</keyword>
<organism evidence="1 2">
    <name type="scientific">Nocardiopsis sediminis</name>
    <dbReference type="NCBI Taxonomy" id="1778267"/>
    <lineage>
        <taxon>Bacteria</taxon>
        <taxon>Bacillati</taxon>
        <taxon>Actinomycetota</taxon>
        <taxon>Actinomycetes</taxon>
        <taxon>Streptosporangiales</taxon>
        <taxon>Nocardiopsidaceae</taxon>
        <taxon>Nocardiopsis</taxon>
    </lineage>
</organism>
<accession>A0ABV8FIU2</accession>
<dbReference type="InterPro" id="IPR010843">
    <property type="entry name" value="Uncharacterised_AroM"/>
</dbReference>
<gene>
    <name evidence="1" type="ORF">ACFOVU_08865</name>
</gene>
<reference evidence="2" key="1">
    <citation type="journal article" date="2019" name="Int. J. Syst. Evol. Microbiol.">
        <title>The Global Catalogue of Microorganisms (GCM) 10K type strain sequencing project: providing services to taxonomists for standard genome sequencing and annotation.</title>
        <authorList>
            <consortium name="The Broad Institute Genomics Platform"/>
            <consortium name="The Broad Institute Genome Sequencing Center for Infectious Disease"/>
            <person name="Wu L."/>
            <person name="Ma J."/>
        </authorList>
    </citation>
    <scope>NUCLEOTIDE SEQUENCE [LARGE SCALE GENOMIC DNA]</scope>
    <source>
        <strain evidence="2">TBRC 1826</strain>
    </source>
</reference>
<sequence>MTRLGIITIGQAPRTDLTPEIAALLPGVGIVERGVLDGFSHGEIAAHPPAPGDHALTTRLADGSSVVIGESFVMARLPGTIAALEPGVDAVLLGCTGGFPALEHTKPLFVPDRMIALGAAALSGDTGTVGVICPLAEQQQDTVRKFARHLAPGARVVTDACSPYTGTPGELAAAARRLAAQGADVLALDCIGYTEDMRAQAAAAARLPVVLARSVSARLAAEALDSRRAWTEGAA</sequence>
<dbReference type="Proteomes" id="UP001595847">
    <property type="component" value="Unassembled WGS sequence"/>
</dbReference>
<dbReference type="EMBL" id="JBHSBH010000006">
    <property type="protein sequence ID" value="MFC3996024.1"/>
    <property type="molecule type" value="Genomic_DNA"/>
</dbReference>
<dbReference type="Pfam" id="PF07302">
    <property type="entry name" value="AroM"/>
    <property type="match status" value="1"/>
</dbReference>
<protein>
    <submittedName>
        <fullName evidence="1">AroM family protein</fullName>
    </submittedName>
</protein>
<evidence type="ECO:0000313" key="1">
    <source>
        <dbReference type="EMBL" id="MFC3996024.1"/>
    </source>
</evidence>